<comment type="subcellular location">
    <subcellularLocation>
        <location evidence="1">Endomembrane system</location>
        <topology evidence="1">Multi-pass membrane protein</topology>
    </subcellularLocation>
</comment>
<feature type="domain" description="HTTM-like" evidence="6">
    <location>
        <begin position="24"/>
        <end position="303"/>
    </location>
</feature>
<dbReference type="InterPro" id="IPR011020">
    <property type="entry name" value="HTTM-like"/>
</dbReference>
<evidence type="ECO:0000256" key="3">
    <source>
        <dbReference type="ARBA" id="ARBA00022989"/>
    </source>
</evidence>
<feature type="transmembrane region" description="Helical" evidence="5">
    <location>
        <begin position="136"/>
        <end position="155"/>
    </location>
</feature>
<evidence type="ECO:0000256" key="5">
    <source>
        <dbReference type="SAM" id="Phobius"/>
    </source>
</evidence>
<evidence type="ECO:0000259" key="6">
    <source>
        <dbReference type="SMART" id="SM00752"/>
    </source>
</evidence>
<feature type="transmembrane region" description="Helical" evidence="5">
    <location>
        <begin position="28"/>
        <end position="49"/>
    </location>
</feature>
<protein>
    <recommendedName>
        <fullName evidence="6">HTTM-like domain-containing protein</fullName>
    </recommendedName>
</protein>
<feature type="transmembrane region" description="Helical" evidence="5">
    <location>
        <begin position="265"/>
        <end position="292"/>
    </location>
</feature>
<dbReference type="KEGG" id="mym:A176_003972"/>
<feature type="transmembrane region" description="Helical" evidence="5">
    <location>
        <begin position="236"/>
        <end position="258"/>
    </location>
</feature>
<dbReference type="PANTHER" id="PTHR39535:SF2">
    <property type="entry name" value="HTTM DOMAIN-CONTAINING PROTEIN"/>
    <property type="match status" value="1"/>
</dbReference>
<dbReference type="STRING" id="1297742.A176_003972"/>
<dbReference type="PANTHER" id="PTHR39535">
    <property type="entry name" value="SPORULATION-DELAYING PROTEIN SDPB"/>
    <property type="match status" value="1"/>
</dbReference>
<reference evidence="7 8" key="1">
    <citation type="journal article" date="2016" name="PLoS ONE">
        <title>Complete Genome Sequence and Comparative Genomics of a Novel Myxobacterium Myxococcus hansupus.</title>
        <authorList>
            <person name="Sharma G."/>
            <person name="Narwani T."/>
            <person name="Subramanian S."/>
        </authorList>
    </citation>
    <scope>NUCLEOTIDE SEQUENCE [LARGE SCALE GENOMIC DNA]</scope>
    <source>
        <strain evidence="8">mixupus</strain>
    </source>
</reference>
<evidence type="ECO:0000256" key="4">
    <source>
        <dbReference type="ARBA" id="ARBA00023136"/>
    </source>
</evidence>
<name>A0A0H4X0F5_9BACT</name>
<dbReference type="EMBL" id="CP012109">
    <property type="protein sequence ID" value="AKQ67060.1"/>
    <property type="molecule type" value="Genomic_DNA"/>
</dbReference>
<dbReference type="SMART" id="SM00752">
    <property type="entry name" value="HTTM"/>
    <property type="match status" value="1"/>
</dbReference>
<dbReference type="Proteomes" id="UP000009026">
    <property type="component" value="Chromosome"/>
</dbReference>
<dbReference type="GO" id="GO:0012505">
    <property type="term" value="C:endomembrane system"/>
    <property type="evidence" value="ECO:0007669"/>
    <property type="project" value="UniProtKB-SubCell"/>
</dbReference>
<feature type="transmembrane region" description="Helical" evidence="5">
    <location>
        <begin position="182"/>
        <end position="201"/>
    </location>
</feature>
<dbReference type="PATRIC" id="fig|1297742.4.peg.4013"/>
<evidence type="ECO:0000313" key="7">
    <source>
        <dbReference type="EMBL" id="AKQ67060.1"/>
    </source>
</evidence>
<proteinExistence type="predicted"/>
<dbReference type="eggNOG" id="COG3011">
    <property type="taxonomic scope" value="Bacteria"/>
</dbReference>
<keyword evidence="4 5" id="KW-0472">Membrane</keyword>
<keyword evidence="2 5" id="KW-0812">Transmembrane</keyword>
<keyword evidence="3 5" id="KW-1133">Transmembrane helix</keyword>
<evidence type="ECO:0000256" key="2">
    <source>
        <dbReference type="ARBA" id="ARBA00022692"/>
    </source>
</evidence>
<accession>A0A0H4X0F5</accession>
<evidence type="ECO:0000256" key="1">
    <source>
        <dbReference type="ARBA" id="ARBA00004127"/>
    </source>
</evidence>
<dbReference type="InterPro" id="IPR052964">
    <property type="entry name" value="Sporulation_signal_mat"/>
</dbReference>
<organism evidence="7 8">
    <name type="scientific">Pseudomyxococcus hansupus</name>
    <dbReference type="NCBI Taxonomy" id="1297742"/>
    <lineage>
        <taxon>Bacteria</taxon>
        <taxon>Pseudomonadati</taxon>
        <taxon>Myxococcota</taxon>
        <taxon>Myxococcia</taxon>
        <taxon>Myxococcales</taxon>
        <taxon>Cystobacterineae</taxon>
        <taxon>Myxococcaceae</taxon>
        <taxon>Pseudomyxococcus</taxon>
    </lineage>
</organism>
<dbReference type="AlphaFoldDB" id="A0A0H4X0F5"/>
<evidence type="ECO:0000313" key="8">
    <source>
        <dbReference type="Proteomes" id="UP000009026"/>
    </source>
</evidence>
<keyword evidence="8" id="KW-1185">Reference proteome</keyword>
<sequence length="344" mass="38640">MSPPLSNENQAPAGAWDGIVARVSRPRFLIGASLFRICAGVAMVIQYLVNHAQRRYLFGPEGMWPWDTFAANASLLSVYGWHRSLVWFEVCYHLGLLVSLLWLWGWRTRITTPLTYVFFWSLHQRFPGIWDGGDNLIHLVLVYAMFADVGAWFSVDARRRAAGGVSAADTAWGRLRGMCHNAAILAFALQISLVYGVAGLYKVQGEVWQDGTAIYHAFRSGQFVWPGFSELLYQNAVVVTLLTHGTVAFQVAFPFLLFLNRYTRLVAVVLGLTFHLGIALFLGLITFSLFMASVDLALVDDDEYRAFGRWLLRMRSRWFPAGKQSPVPEAAQAFQEQPPETPLA</sequence>
<feature type="transmembrane region" description="Helical" evidence="5">
    <location>
        <begin position="85"/>
        <end position="104"/>
    </location>
</feature>
<gene>
    <name evidence="7" type="ORF">A176_003972</name>
</gene>